<comment type="caution">
    <text evidence="4">The sequence shown here is derived from an EMBL/GenBank/DDBJ whole genome shotgun (WGS) entry which is preliminary data.</text>
</comment>
<dbReference type="InterPro" id="IPR015421">
    <property type="entry name" value="PyrdxlP-dep_Trfase_major"/>
</dbReference>
<dbReference type="InterPro" id="IPR015422">
    <property type="entry name" value="PyrdxlP-dep_Trfase_small"/>
</dbReference>
<evidence type="ECO:0000256" key="2">
    <source>
        <dbReference type="ARBA" id="ARBA00022898"/>
    </source>
</evidence>
<dbReference type="EMBL" id="CAJNOO010000721">
    <property type="protein sequence ID" value="CAF1018563.1"/>
    <property type="molecule type" value="Genomic_DNA"/>
</dbReference>
<dbReference type="OrthoDB" id="691673at2759"/>
<dbReference type="GO" id="GO:0006520">
    <property type="term" value="P:amino acid metabolic process"/>
    <property type="evidence" value="ECO:0007669"/>
    <property type="project" value="TreeGrafter"/>
</dbReference>
<dbReference type="AlphaFoldDB" id="A0A814I4D1"/>
<dbReference type="InterPro" id="IPR050478">
    <property type="entry name" value="Ethylene_sulfur-biosynth"/>
</dbReference>
<dbReference type="PROSITE" id="PS00105">
    <property type="entry name" value="AA_TRANSFER_CLASS_1"/>
    <property type="match status" value="1"/>
</dbReference>
<dbReference type="InterPro" id="IPR015424">
    <property type="entry name" value="PyrdxlP-dep_Trfase"/>
</dbReference>
<dbReference type="EMBL" id="CAJOAX010007255">
    <property type="protein sequence ID" value="CAF4004722.1"/>
    <property type="molecule type" value="Genomic_DNA"/>
</dbReference>
<evidence type="ECO:0000313" key="6">
    <source>
        <dbReference type="EMBL" id="CAF4004722.1"/>
    </source>
</evidence>
<dbReference type="GO" id="GO:0030170">
    <property type="term" value="F:pyridoxal phosphate binding"/>
    <property type="evidence" value="ECO:0007669"/>
    <property type="project" value="InterPro"/>
</dbReference>
<dbReference type="Gene3D" id="3.40.640.10">
    <property type="entry name" value="Type I PLP-dependent aspartate aminotransferase-like (Major domain)"/>
    <property type="match status" value="1"/>
</dbReference>
<evidence type="ECO:0000313" key="5">
    <source>
        <dbReference type="EMBL" id="CAF1380808.1"/>
    </source>
</evidence>
<dbReference type="PANTHER" id="PTHR43795">
    <property type="entry name" value="BIFUNCTIONAL ASPARTATE AMINOTRANSFERASE AND GLUTAMATE/ASPARTATE-PREPHENATE AMINOTRANSFERASE-RELATED"/>
    <property type="match status" value="1"/>
</dbReference>
<dbReference type="Proteomes" id="UP000663823">
    <property type="component" value="Unassembled WGS sequence"/>
</dbReference>
<dbReference type="GO" id="GO:0008483">
    <property type="term" value="F:transaminase activity"/>
    <property type="evidence" value="ECO:0007669"/>
    <property type="project" value="TreeGrafter"/>
</dbReference>
<evidence type="ECO:0000256" key="1">
    <source>
        <dbReference type="ARBA" id="ARBA00007441"/>
    </source>
</evidence>
<dbReference type="Gene3D" id="3.90.1150.10">
    <property type="entry name" value="Aspartate Aminotransferase, domain 1"/>
    <property type="match status" value="1"/>
</dbReference>
<dbReference type="PANTHER" id="PTHR43795:SF39">
    <property type="entry name" value="AMINOTRANSFERASE CLASS I_CLASSII DOMAIN-CONTAINING PROTEIN"/>
    <property type="match status" value="1"/>
</dbReference>
<gene>
    <name evidence="6" type="ORF">OTI717_LOCUS29211</name>
    <name evidence="4" type="ORF">RFH988_LOCUS15077</name>
    <name evidence="5" type="ORF">SEV965_LOCUS30405</name>
</gene>
<sequence length="426" mass="48835">MDTLSIRAQNESKNITPLLKNFILVQQNPYDDELNPNGVCNCGVAENYLCENELISKLQSIQIWKGNHMYYPYSTGELSLRQASCKFFQKLFQLNYQLDPERMVISSGLSGIISLLGYLIGDIDDVFLISSPYYTAFDHDIAALANCAIFRCPLLEQDSGKFLFSVEIFKRGYYEAINKGLRPRGIIIVNPHNPTGDIYDEQTIQPILEFAAEKTLHIIFDEVYALSIFENEKPFQSIFNYTSIIDPERTHFIWSFSKDFALSGFRLGVLYGGSKELCSSGAAVNFIQIPSVIIQDIAAVLLSDQQWVDSYIKLNRSRLTQQYKKVKKIIEDMDNRIYVRPAKAGFFIWADCRLLLHEVTFEEEIHLFQIIFEHGVYLVSGSFLGCTQPGWFRIIFSVKEKWIDEILKRLKSGLDAYRQSTIASRA</sequence>
<proteinExistence type="inferred from homology"/>
<evidence type="ECO:0000259" key="3">
    <source>
        <dbReference type="Pfam" id="PF00155"/>
    </source>
</evidence>
<dbReference type="Pfam" id="PF00155">
    <property type="entry name" value="Aminotran_1_2"/>
    <property type="match status" value="1"/>
</dbReference>
<dbReference type="EMBL" id="CAJNOU010003266">
    <property type="protein sequence ID" value="CAF1380808.1"/>
    <property type="molecule type" value="Genomic_DNA"/>
</dbReference>
<name>A0A814I4D1_9BILA</name>
<dbReference type="InterPro" id="IPR004838">
    <property type="entry name" value="NHTrfase_class1_PyrdxlP-BS"/>
</dbReference>
<dbReference type="SUPFAM" id="SSF53383">
    <property type="entry name" value="PLP-dependent transferases"/>
    <property type="match status" value="1"/>
</dbReference>
<protein>
    <recommendedName>
        <fullName evidence="3">Aminotransferase class I/classII large domain-containing protein</fullName>
    </recommendedName>
</protein>
<organism evidence="4 7">
    <name type="scientific">Rotaria sordida</name>
    <dbReference type="NCBI Taxonomy" id="392033"/>
    <lineage>
        <taxon>Eukaryota</taxon>
        <taxon>Metazoa</taxon>
        <taxon>Spiralia</taxon>
        <taxon>Gnathifera</taxon>
        <taxon>Rotifera</taxon>
        <taxon>Eurotatoria</taxon>
        <taxon>Bdelloidea</taxon>
        <taxon>Philodinida</taxon>
        <taxon>Philodinidae</taxon>
        <taxon>Rotaria</taxon>
    </lineage>
</organism>
<feature type="domain" description="Aminotransferase class I/classII large" evidence="3">
    <location>
        <begin position="68"/>
        <end position="410"/>
    </location>
</feature>
<dbReference type="Proteomes" id="UP000663889">
    <property type="component" value="Unassembled WGS sequence"/>
</dbReference>
<dbReference type="Proteomes" id="UP000663882">
    <property type="component" value="Unassembled WGS sequence"/>
</dbReference>
<reference evidence="4" key="1">
    <citation type="submission" date="2021-02" db="EMBL/GenBank/DDBJ databases">
        <authorList>
            <person name="Nowell W R."/>
        </authorList>
    </citation>
    <scope>NUCLEOTIDE SEQUENCE</scope>
</reference>
<dbReference type="CDD" id="cd00609">
    <property type="entry name" value="AAT_like"/>
    <property type="match status" value="1"/>
</dbReference>
<accession>A0A814I4D1</accession>
<keyword evidence="2" id="KW-0663">Pyridoxal phosphate</keyword>
<comment type="similarity">
    <text evidence="1">Belongs to the class-I pyridoxal-phosphate-dependent aminotransferase family.</text>
</comment>
<dbReference type="PRINTS" id="PR00753">
    <property type="entry name" value="ACCSYNTHASE"/>
</dbReference>
<dbReference type="InterPro" id="IPR004839">
    <property type="entry name" value="Aminotransferase_I/II_large"/>
</dbReference>
<evidence type="ECO:0000313" key="4">
    <source>
        <dbReference type="EMBL" id="CAF1018563.1"/>
    </source>
</evidence>
<evidence type="ECO:0000313" key="7">
    <source>
        <dbReference type="Proteomes" id="UP000663882"/>
    </source>
</evidence>